<protein>
    <submittedName>
        <fullName evidence="2">Uncharacterized protein</fullName>
    </submittedName>
</protein>
<sequence>MLGPHGCPALRHVRAPGTHRQFGADLPLAVVAEEAMLRHRRRLRHFPLSSSARSGRCCSPRHVSPPSSSERAGRAPPPAQPLYPPGDH</sequence>
<name>A0AAV6YRY9_ENGPU</name>
<feature type="compositionally biased region" description="Pro residues" evidence="1">
    <location>
        <begin position="75"/>
        <end position="88"/>
    </location>
</feature>
<dbReference type="Proteomes" id="UP000824782">
    <property type="component" value="Unassembled WGS sequence"/>
</dbReference>
<organism evidence="2 3">
    <name type="scientific">Engystomops pustulosus</name>
    <name type="common">Tungara frog</name>
    <name type="synonym">Physalaemus pustulosus</name>
    <dbReference type="NCBI Taxonomy" id="76066"/>
    <lineage>
        <taxon>Eukaryota</taxon>
        <taxon>Metazoa</taxon>
        <taxon>Chordata</taxon>
        <taxon>Craniata</taxon>
        <taxon>Vertebrata</taxon>
        <taxon>Euteleostomi</taxon>
        <taxon>Amphibia</taxon>
        <taxon>Batrachia</taxon>
        <taxon>Anura</taxon>
        <taxon>Neobatrachia</taxon>
        <taxon>Hyloidea</taxon>
        <taxon>Leptodactylidae</taxon>
        <taxon>Leiuperinae</taxon>
        <taxon>Engystomops</taxon>
    </lineage>
</organism>
<dbReference type="AlphaFoldDB" id="A0AAV6YRY9"/>
<evidence type="ECO:0000313" key="2">
    <source>
        <dbReference type="EMBL" id="KAG8536736.1"/>
    </source>
</evidence>
<accession>A0AAV6YRY9</accession>
<feature type="region of interest" description="Disordered" evidence="1">
    <location>
        <begin position="44"/>
        <end position="88"/>
    </location>
</feature>
<proteinExistence type="predicted"/>
<evidence type="ECO:0000313" key="3">
    <source>
        <dbReference type="Proteomes" id="UP000824782"/>
    </source>
</evidence>
<dbReference type="EMBL" id="WNYA01038894">
    <property type="protein sequence ID" value="KAG8536736.1"/>
    <property type="molecule type" value="Genomic_DNA"/>
</dbReference>
<keyword evidence="3" id="KW-1185">Reference proteome</keyword>
<comment type="caution">
    <text evidence="2">The sequence shown here is derived from an EMBL/GenBank/DDBJ whole genome shotgun (WGS) entry which is preliminary data.</text>
</comment>
<gene>
    <name evidence="2" type="ORF">GDO81_025772</name>
</gene>
<evidence type="ECO:0000256" key="1">
    <source>
        <dbReference type="SAM" id="MobiDB-lite"/>
    </source>
</evidence>
<reference evidence="2" key="1">
    <citation type="thesis" date="2020" institute="ProQuest LLC" country="789 East Eisenhower Parkway, Ann Arbor, MI, USA">
        <title>Comparative Genomics and Chromosome Evolution.</title>
        <authorList>
            <person name="Mudd A.B."/>
        </authorList>
    </citation>
    <scope>NUCLEOTIDE SEQUENCE</scope>
    <source>
        <strain evidence="2">237g6f4</strain>
        <tissue evidence="2">Blood</tissue>
    </source>
</reference>